<dbReference type="AlphaFoldDB" id="A0A9P8LSH3"/>
<accession>A0A9P8LSH3</accession>
<comment type="caution">
    <text evidence="1">The sequence shown here is derived from an EMBL/GenBank/DDBJ whole genome shotgun (WGS) entry which is preliminary data.</text>
</comment>
<gene>
    <name evidence="1" type="ORF">SS50377_23477</name>
</gene>
<keyword evidence="2" id="KW-1185">Reference proteome</keyword>
<evidence type="ECO:0000313" key="2">
    <source>
        <dbReference type="Proteomes" id="UP000018208"/>
    </source>
</evidence>
<dbReference type="InterPro" id="IPR016024">
    <property type="entry name" value="ARM-type_fold"/>
</dbReference>
<organism evidence="1 2">
    <name type="scientific">Spironucleus salmonicida</name>
    <dbReference type="NCBI Taxonomy" id="348837"/>
    <lineage>
        <taxon>Eukaryota</taxon>
        <taxon>Metamonada</taxon>
        <taxon>Diplomonadida</taxon>
        <taxon>Hexamitidae</taxon>
        <taxon>Hexamitinae</taxon>
        <taxon>Spironucleus</taxon>
    </lineage>
</organism>
<protein>
    <submittedName>
        <fullName evidence="1">Uncharacterized protein</fullName>
    </submittedName>
</protein>
<dbReference type="GeneID" id="94297500"/>
<proteinExistence type="predicted"/>
<dbReference type="KEGG" id="ssao:94297500"/>
<name>A0A9P8LSH3_9EUKA</name>
<dbReference type="RefSeq" id="XP_067764316.1">
    <property type="nucleotide sequence ID" value="XM_067907342.1"/>
</dbReference>
<dbReference type="EMBL" id="AUWU02000004">
    <property type="protein sequence ID" value="KAH0573543.1"/>
    <property type="molecule type" value="Genomic_DNA"/>
</dbReference>
<reference evidence="1 2" key="1">
    <citation type="journal article" date="2014" name="PLoS Genet.">
        <title>The Genome of Spironucleus salmonicida Highlights a Fish Pathogen Adapted to Fluctuating Environments.</title>
        <authorList>
            <person name="Xu F."/>
            <person name="Jerlstrom-Hultqvist J."/>
            <person name="Einarsson E."/>
            <person name="Astvaldsson A."/>
            <person name="Svard S.G."/>
            <person name="Andersson J.O."/>
        </authorList>
    </citation>
    <scope>NUCLEOTIDE SEQUENCE [LARGE SCALE GENOMIC DNA]</scope>
    <source>
        <strain evidence="1 2">ATCC 50377</strain>
    </source>
</reference>
<evidence type="ECO:0000313" key="1">
    <source>
        <dbReference type="EMBL" id="KAH0573543.1"/>
    </source>
</evidence>
<dbReference type="Proteomes" id="UP000018208">
    <property type="component" value="Unassembled WGS sequence"/>
</dbReference>
<sequence>MILYNIIDSKMDNQTDLYLFLEQCTTNLLSHQQIEMKLQKFRNQPQFMYWLMNFSETNQLAVILLKNEIKFINDDIILEDILKHFMLLTDNLSVEIIYIICKKIKTIPNFLQQQIQLAPNFYLVKKLLLEPHLSQELYTFIFTNLENLYQLDQNQGIEILTILENYTLNEYFLEKNLNLLDFNIQSLKFILILLVKFQNLILRHTSSLILFSTKFLTLNFEICGQIIFEIFTNKNYNQIIEESLTNQQKEDIYVQICSNLFDLQEPFINKWNYTNYAIKGLSQFISESYYIQTKFKHELLQFVIQQFPVVQDQTKFQISLFLLSSFDLSSEEYTPIISALVQQLNTQLCEDSIFAVINFLITLSEDHQFVDQDILSVINFLLTNQSNEQVTVALLQLLQQIYQTSSFSYIFTHFAQLLNNITGNYSKSTIVITEITKLCGLLVTIDQQNIICESFIKMINYFINFEELNFFICRRDSIPDHSIQTYETGFQLLSQGIMSGNEQIISSTYSLLNHITPVLLQSLKTETFDYWLAEQVFQFLEILSQIDVLFHDKLPNYLELLVLGTSIQSQIQQYCFLVLADFAHYINVALIYQLFNSVCFQLEDDIKQNSNIEMSYFLQKSIEFCDISGKQSSLAALCSEVINDFSFREGIQENMVVLLLKIGLVQNIKDIFQDCFENLILIAAEIDNEWEWIFVECFRLFIAYQMGENVIFKQHLKIAVEGIQNKDIRNEQLLYYVNSIE</sequence>
<dbReference type="SUPFAM" id="SSF48371">
    <property type="entry name" value="ARM repeat"/>
    <property type="match status" value="1"/>
</dbReference>